<feature type="compositionally biased region" description="Basic and acidic residues" evidence="1">
    <location>
        <begin position="389"/>
        <end position="431"/>
    </location>
</feature>
<dbReference type="GO" id="GO:1990380">
    <property type="term" value="F:K48-linked deubiquitinase activity"/>
    <property type="evidence" value="ECO:0007669"/>
    <property type="project" value="InterPro"/>
</dbReference>
<dbReference type="GO" id="GO:0071108">
    <property type="term" value="P:protein K48-linked deubiquitination"/>
    <property type="evidence" value="ECO:0007669"/>
    <property type="project" value="TreeGrafter"/>
</dbReference>
<proteinExistence type="predicted"/>
<dbReference type="GO" id="GO:0005829">
    <property type="term" value="C:cytosol"/>
    <property type="evidence" value="ECO:0007669"/>
    <property type="project" value="TreeGrafter"/>
</dbReference>
<reference evidence="3 4" key="1">
    <citation type="journal article" date="2018" name="Biotechnol. Biofuels">
        <title>Integrative visual omics of the white-rot fungus Polyporus brumalis exposes the biotechnological potential of its oxidative enzymes for delignifying raw plant biomass.</title>
        <authorList>
            <person name="Miyauchi S."/>
            <person name="Rancon A."/>
            <person name="Drula E."/>
            <person name="Hage H."/>
            <person name="Chaduli D."/>
            <person name="Favel A."/>
            <person name="Grisel S."/>
            <person name="Henrissat B."/>
            <person name="Herpoel-Gimbert I."/>
            <person name="Ruiz-Duenas F.J."/>
            <person name="Chevret D."/>
            <person name="Hainaut M."/>
            <person name="Lin J."/>
            <person name="Wang M."/>
            <person name="Pangilinan J."/>
            <person name="Lipzen A."/>
            <person name="Lesage-Meessen L."/>
            <person name="Navarro D."/>
            <person name="Riley R."/>
            <person name="Grigoriev I.V."/>
            <person name="Zhou S."/>
            <person name="Raouche S."/>
            <person name="Rosso M.N."/>
        </authorList>
    </citation>
    <scope>NUCLEOTIDE SEQUENCE [LARGE SCALE GENOMIC DNA]</scope>
    <source>
        <strain evidence="3 4">BRFM 1820</strain>
    </source>
</reference>
<dbReference type="GO" id="GO:0071944">
    <property type="term" value="C:cell periphery"/>
    <property type="evidence" value="ECO:0007669"/>
    <property type="project" value="TreeGrafter"/>
</dbReference>
<feature type="region of interest" description="Disordered" evidence="1">
    <location>
        <begin position="1"/>
        <end position="52"/>
    </location>
</feature>
<dbReference type="OrthoDB" id="10261212at2759"/>
<accession>A0A371D158</accession>
<dbReference type="PANTHER" id="PTHR18063">
    <property type="entry name" value="NF-E2 INDUCIBLE PROTEIN"/>
    <property type="match status" value="1"/>
</dbReference>
<dbReference type="InterPro" id="IPR033979">
    <property type="entry name" value="MINDY_domain"/>
</dbReference>
<evidence type="ECO:0000313" key="4">
    <source>
        <dbReference type="Proteomes" id="UP000256964"/>
    </source>
</evidence>
<feature type="compositionally biased region" description="Low complexity" evidence="1">
    <location>
        <begin position="229"/>
        <end position="240"/>
    </location>
</feature>
<dbReference type="Pfam" id="PF04424">
    <property type="entry name" value="MINDY_DUB"/>
    <property type="match status" value="1"/>
</dbReference>
<feature type="domain" description="MINDY deubiquitinase" evidence="2">
    <location>
        <begin position="60"/>
        <end position="343"/>
    </location>
</feature>
<feature type="region of interest" description="Disordered" evidence="1">
    <location>
        <begin position="225"/>
        <end position="244"/>
    </location>
</feature>
<keyword evidence="4" id="KW-1185">Reference proteome</keyword>
<gene>
    <name evidence="3" type="ORF">OH76DRAFT_1407185</name>
</gene>
<dbReference type="PANTHER" id="PTHR18063:SF6">
    <property type="entry name" value="UBIQUITIN CARBOXYL-TERMINAL HYDROLASE"/>
    <property type="match status" value="1"/>
</dbReference>
<dbReference type="AlphaFoldDB" id="A0A371D158"/>
<dbReference type="EMBL" id="KZ857429">
    <property type="protein sequence ID" value="RDX46268.1"/>
    <property type="molecule type" value="Genomic_DNA"/>
</dbReference>
<dbReference type="GO" id="GO:0016807">
    <property type="term" value="F:cysteine-type carboxypeptidase activity"/>
    <property type="evidence" value="ECO:0007669"/>
    <property type="project" value="TreeGrafter"/>
</dbReference>
<dbReference type="Proteomes" id="UP000256964">
    <property type="component" value="Unassembled WGS sequence"/>
</dbReference>
<evidence type="ECO:0000259" key="2">
    <source>
        <dbReference type="Pfam" id="PF04424"/>
    </source>
</evidence>
<dbReference type="InterPro" id="IPR007518">
    <property type="entry name" value="MINDY"/>
</dbReference>
<evidence type="ECO:0000256" key="1">
    <source>
        <dbReference type="SAM" id="MobiDB-lite"/>
    </source>
</evidence>
<organism evidence="3 4">
    <name type="scientific">Lentinus brumalis</name>
    <dbReference type="NCBI Taxonomy" id="2498619"/>
    <lineage>
        <taxon>Eukaryota</taxon>
        <taxon>Fungi</taxon>
        <taxon>Dikarya</taxon>
        <taxon>Basidiomycota</taxon>
        <taxon>Agaricomycotina</taxon>
        <taxon>Agaricomycetes</taxon>
        <taxon>Polyporales</taxon>
        <taxon>Polyporaceae</taxon>
        <taxon>Lentinus</taxon>
    </lineage>
</organism>
<sequence length="447" mass="49944">MSSAENIASEVDLPSTDANAQERRGPTTPGKPSFDVESGSHVTDAGTDPDPNFQSSIEEVWYLKEITFRPNPHTPPRRFKIITQNFNGPCSFIAICNILILRDKIQILPYERTSVSYDYLSQLVAEYLLMTCPGVDISAALSVMPVTRKGLDLNPLFTGSTSFRPAGAGGELKLFEQAAIKLVHGWLVDPSSPEYEVLSRTEDYDTSVNLLVEVDHLTKGQFVVSETEPSSSRGPSQRQSTYNLSPEEQKMVEDALVVRSFIENTPSQLTYYGLFHLASSLEPDTLVALFRSSHLSVLYKSPGEDGALYTLVTDQVFLHESSVVWERLEDIDGGWSTFVDSEFVRSSPAGGDYAGHTAESALAALEQQTGALTLAERADQDLARQLQDEENARLHDHYARRDLERMERERAEQENESERRGRSRRDERQRALDGAMRPKKKSDCIIM</sequence>
<feature type="region of interest" description="Disordered" evidence="1">
    <location>
        <begin position="389"/>
        <end position="447"/>
    </location>
</feature>
<evidence type="ECO:0000313" key="3">
    <source>
        <dbReference type="EMBL" id="RDX46268.1"/>
    </source>
</evidence>
<dbReference type="STRING" id="139420.A0A371D158"/>
<dbReference type="GO" id="GO:0004843">
    <property type="term" value="F:cysteine-type deubiquitinase activity"/>
    <property type="evidence" value="ECO:0007669"/>
    <property type="project" value="InterPro"/>
</dbReference>
<name>A0A371D158_9APHY</name>
<protein>
    <recommendedName>
        <fullName evidence="2">MINDY deubiquitinase domain-containing protein</fullName>
    </recommendedName>
</protein>